<dbReference type="PANTHER" id="PTHR11365">
    <property type="entry name" value="5-OXOPROLINASE RELATED"/>
    <property type="match status" value="1"/>
</dbReference>
<feature type="region of interest" description="Disordered" evidence="1">
    <location>
        <begin position="520"/>
        <end position="541"/>
    </location>
</feature>
<dbReference type="GO" id="GO:0006749">
    <property type="term" value="P:glutathione metabolic process"/>
    <property type="evidence" value="ECO:0007669"/>
    <property type="project" value="TreeGrafter"/>
</dbReference>
<evidence type="ECO:0000313" key="5">
    <source>
        <dbReference type="Proteomes" id="UP000260665"/>
    </source>
</evidence>
<proteinExistence type="predicted"/>
<dbReference type="SUPFAM" id="SSF53067">
    <property type="entry name" value="Actin-like ATPase domain"/>
    <property type="match status" value="1"/>
</dbReference>
<dbReference type="InterPro" id="IPR045079">
    <property type="entry name" value="Oxoprolinase-like"/>
</dbReference>
<dbReference type="GO" id="GO:0005829">
    <property type="term" value="C:cytosol"/>
    <property type="evidence" value="ECO:0007669"/>
    <property type="project" value="TreeGrafter"/>
</dbReference>
<dbReference type="PANTHER" id="PTHR11365:SF2">
    <property type="entry name" value="5-OXOPROLINASE"/>
    <property type="match status" value="1"/>
</dbReference>
<dbReference type="InterPro" id="IPR002821">
    <property type="entry name" value="Hydantoinase_A"/>
</dbReference>
<comment type="caution">
    <text evidence="4">The sequence shown here is derived from an EMBL/GenBank/DDBJ whole genome shotgun (WGS) entry which is preliminary data.</text>
</comment>
<dbReference type="InterPro" id="IPR008040">
    <property type="entry name" value="Hydant_A_N"/>
</dbReference>
<dbReference type="OrthoDB" id="9768323at2"/>
<evidence type="ECO:0000313" key="4">
    <source>
        <dbReference type="EMBL" id="RFO95190.1"/>
    </source>
</evidence>
<dbReference type="Pfam" id="PF05378">
    <property type="entry name" value="Hydant_A_N"/>
    <property type="match status" value="1"/>
</dbReference>
<evidence type="ECO:0000259" key="3">
    <source>
        <dbReference type="Pfam" id="PF05378"/>
    </source>
</evidence>
<dbReference type="EMBL" id="QFZK01000020">
    <property type="protein sequence ID" value="RFO95190.1"/>
    <property type="molecule type" value="Genomic_DNA"/>
</dbReference>
<dbReference type="InterPro" id="IPR043129">
    <property type="entry name" value="ATPase_NBD"/>
</dbReference>
<sequence>MSSHYFLGIDTGGTFTDAVLLDDRKQVIAAAKSLTTRFDLAVGIGGALDKLPQEALTRVALVSLSTTLTTNSVVEGKGSPVCVLLAGYDAAQIKASGMVELLGAEAIVSLPGGHDAGGNAITQLDEEASKEAILKHAPRVSAFAISASFAVRNPAHELQLRAWVKALTDKPVTCGHELASSLGAPRRAMTVALNARMISHVKALIDSVTRTLHTRAIEAPLMIVKGDGTLINAQSALDRPVGTVLSGPAASVIGACALSGVANAIVADMGGTTTDIAVVRNGKPELSVDGALIGDWRPMVEAVKVYSIGLGGDSEVRFLGGKGLAIGPRRVVPISLLAHEHPEVLPVLERQQNESPHGSQIRFALRLQSDEALINRLPDDELRAWERLAKGPVDLERSNIEDRPLSRALARLERKGLAIYSGFTPSDAAHVLGMATHWSQDAATLGARVWARQMRYMYGLGTWTLGDAVAPSRQVVDLVLSTICQKLIEAGLNDAGQMNEDRASNMAALLTQMALQGGNGKAAGHGDGGASTATAANPGTSPATHATSSVFALRFAPDMPLVAVGAPASSYYPAVAHSLGMALKVPPFAEVANAVGAVLGEVSQRIHITVTQPVRGTFRVFTKSGPKDFAGVDAAIAQARELAAAEATQNALDAGADGVRVDFSQTDNTVNNDIDGNMFFEAIVTATASGKPCIRAH</sequence>
<dbReference type="GO" id="GO:0017168">
    <property type="term" value="F:5-oxoprolinase (ATP-hydrolyzing) activity"/>
    <property type="evidence" value="ECO:0007669"/>
    <property type="project" value="TreeGrafter"/>
</dbReference>
<organism evidence="4 5">
    <name type="scientific">Rhodoferax lacus</name>
    <dbReference type="NCBI Taxonomy" id="2184758"/>
    <lineage>
        <taxon>Bacteria</taxon>
        <taxon>Pseudomonadati</taxon>
        <taxon>Pseudomonadota</taxon>
        <taxon>Betaproteobacteria</taxon>
        <taxon>Burkholderiales</taxon>
        <taxon>Comamonadaceae</taxon>
        <taxon>Rhodoferax</taxon>
    </lineage>
</organism>
<feature type="compositionally biased region" description="Polar residues" evidence="1">
    <location>
        <begin position="531"/>
        <end position="541"/>
    </location>
</feature>
<dbReference type="AlphaFoldDB" id="A0A3E1R925"/>
<dbReference type="RefSeq" id="WP_117179849.1">
    <property type="nucleotide sequence ID" value="NZ_QFZK01000020.1"/>
</dbReference>
<dbReference type="Pfam" id="PF01968">
    <property type="entry name" value="Hydantoinase_A"/>
    <property type="match status" value="1"/>
</dbReference>
<evidence type="ECO:0000256" key="1">
    <source>
        <dbReference type="SAM" id="MobiDB-lite"/>
    </source>
</evidence>
<keyword evidence="5" id="KW-1185">Reference proteome</keyword>
<gene>
    <name evidence="4" type="ORF">DIC66_19455</name>
</gene>
<evidence type="ECO:0000259" key="2">
    <source>
        <dbReference type="Pfam" id="PF01968"/>
    </source>
</evidence>
<name>A0A3E1R925_9BURK</name>
<accession>A0A3E1R925</accession>
<feature type="domain" description="Hydantoinase/oxoprolinase N-terminal" evidence="3">
    <location>
        <begin position="7"/>
        <end position="164"/>
    </location>
</feature>
<feature type="compositionally biased region" description="Gly residues" evidence="1">
    <location>
        <begin position="520"/>
        <end position="529"/>
    </location>
</feature>
<dbReference type="Gene3D" id="3.30.420.40">
    <property type="match status" value="1"/>
</dbReference>
<reference evidence="4 5" key="1">
    <citation type="submission" date="2018-05" db="EMBL/GenBank/DDBJ databases">
        <title>Rhodoferax soyangensis sp.nov., isolated from an oligotrophic freshwater lake.</title>
        <authorList>
            <person name="Park M."/>
        </authorList>
    </citation>
    <scope>NUCLEOTIDE SEQUENCE [LARGE SCALE GENOMIC DNA]</scope>
    <source>
        <strain evidence="4 5">IMCC26218</strain>
    </source>
</reference>
<feature type="domain" description="Hydantoinase A/oxoprolinase" evidence="2">
    <location>
        <begin position="187"/>
        <end position="329"/>
    </location>
</feature>
<dbReference type="Proteomes" id="UP000260665">
    <property type="component" value="Unassembled WGS sequence"/>
</dbReference>
<protein>
    <submittedName>
        <fullName evidence="4">Hydantoinase/oxoprolinase family protein</fullName>
    </submittedName>
</protein>